<gene>
    <name evidence="2" type="ORF">HMPREF9488_00559</name>
</gene>
<dbReference type="AlphaFoldDB" id="E7G721"/>
<dbReference type="PANTHER" id="PTHR43591">
    <property type="entry name" value="METHYLTRANSFERASE"/>
    <property type="match status" value="1"/>
</dbReference>
<comment type="caution">
    <text evidence="2">The sequence shown here is derived from an EMBL/GenBank/DDBJ whole genome shotgun (WGS) entry which is preliminary data.</text>
</comment>
<dbReference type="OrthoDB" id="9772751at2"/>
<dbReference type="Pfam" id="PF08241">
    <property type="entry name" value="Methyltransf_11"/>
    <property type="match status" value="1"/>
</dbReference>
<evidence type="ECO:0000313" key="2">
    <source>
        <dbReference type="EMBL" id="EFW06099.1"/>
    </source>
</evidence>
<dbReference type="GO" id="GO:0008757">
    <property type="term" value="F:S-adenosylmethionine-dependent methyltransferase activity"/>
    <property type="evidence" value="ECO:0007669"/>
    <property type="project" value="InterPro"/>
</dbReference>
<keyword evidence="3" id="KW-1185">Reference proteome</keyword>
<dbReference type="eggNOG" id="COG2226">
    <property type="taxonomic scope" value="Bacteria"/>
</dbReference>
<name>E7G721_9FIRM</name>
<dbReference type="PANTHER" id="PTHR43591:SF24">
    <property type="entry name" value="2-METHOXY-6-POLYPRENYL-1,4-BENZOQUINOL METHYLASE, MITOCHONDRIAL"/>
    <property type="match status" value="1"/>
</dbReference>
<organism evidence="2 3">
    <name type="scientific">Coprobacillus cateniformis</name>
    <dbReference type="NCBI Taxonomy" id="100884"/>
    <lineage>
        <taxon>Bacteria</taxon>
        <taxon>Bacillati</taxon>
        <taxon>Bacillota</taxon>
        <taxon>Erysipelotrichia</taxon>
        <taxon>Erysipelotrichales</taxon>
        <taxon>Coprobacillaceae</taxon>
        <taxon>Coprobacillus</taxon>
    </lineage>
</organism>
<accession>E7G721</accession>
<dbReference type="STRING" id="100884.GCA_000269565_01153"/>
<proteinExistence type="predicted"/>
<dbReference type="RefSeq" id="WP_008787675.1">
    <property type="nucleotide sequence ID" value="NZ_CAUHJZ010000030.1"/>
</dbReference>
<evidence type="ECO:0000313" key="3">
    <source>
        <dbReference type="Proteomes" id="UP000003157"/>
    </source>
</evidence>
<dbReference type="CDD" id="cd02440">
    <property type="entry name" value="AdoMet_MTases"/>
    <property type="match status" value="1"/>
</dbReference>
<feature type="domain" description="Methyltransferase type 11" evidence="1">
    <location>
        <begin position="55"/>
        <end position="144"/>
    </location>
</feature>
<dbReference type="InterPro" id="IPR029063">
    <property type="entry name" value="SAM-dependent_MTases_sf"/>
</dbReference>
<dbReference type="Gene3D" id="3.40.50.150">
    <property type="entry name" value="Vaccinia Virus protein VP39"/>
    <property type="match status" value="1"/>
</dbReference>
<dbReference type="InterPro" id="IPR013216">
    <property type="entry name" value="Methyltransf_11"/>
</dbReference>
<reference evidence="2 3" key="1">
    <citation type="submission" date="2010-12" db="EMBL/GenBank/DDBJ databases">
        <title>The Genome Sequence of Coprobacillus sp. strain 29_1.</title>
        <authorList>
            <consortium name="The Broad Institute Genome Sequencing Platform"/>
            <person name="Earl A."/>
            <person name="Ward D."/>
            <person name="Feldgarden M."/>
            <person name="Gevers D."/>
            <person name="Daigneault M."/>
            <person name="Sibley C.D."/>
            <person name="White A."/>
            <person name="Strauss J."/>
            <person name="Allen-Vercoe E."/>
            <person name="Young S.K."/>
            <person name="Zeng Q."/>
            <person name="Gargeya S."/>
            <person name="Fitzgerald M."/>
            <person name="Haas B."/>
            <person name="Abouelleil A."/>
            <person name="Alvarado L."/>
            <person name="Arachchi H.M."/>
            <person name="Berlin A."/>
            <person name="Brown A."/>
            <person name="Chapman S.B."/>
            <person name="Chen Z."/>
            <person name="Dunbar C."/>
            <person name="Freedman E."/>
            <person name="Gearin G."/>
            <person name="Gellesch M."/>
            <person name="Goldberg J."/>
            <person name="Griggs A."/>
            <person name="Gujja S."/>
            <person name="Heilman E."/>
            <person name="Heiman D."/>
            <person name="Howarth C."/>
            <person name="Larson L."/>
            <person name="Lui A."/>
            <person name="MacDonald P.J.P."/>
            <person name="Mehta T."/>
            <person name="Montmayeur A."/>
            <person name="Murphy C."/>
            <person name="Neiman D."/>
            <person name="Pearson M."/>
            <person name="Priest M."/>
            <person name="Roberts A."/>
            <person name="Saif S."/>
            <person name="Shea T."/>
            <person name="Shenoy N."/>
            <person name="Sisk P."/>
            <person name="Stolte C."/>
            <person name="Sykes S."/>
            <person name="White J."/>
            <person name="Yandava C."/>
            <person name="Nusbaum C."/>
            <person name="Birren B."/>
        </authorList>
    </citation>
    <scope>NUCLEOTIDE SEQUENCE [LARGE SCALE GENOMIC DNA]</scope>
    <source>
        <strain evidence="2 3">29_1</strain>
    </source>
</reference>
<dbReference type="SUPFAM" id="SSF53335">
    <property type="entry name" value="S-adenosyl-L-methionine-dependent methyltransferases"/>
    <property type="match status" value="1"/>
</dbReference>
<evidence type="ECO:0000259" key="1">
    <source>
        <dbReference type="Pfam" id="PF08241"/>
    </source>
</evidence>
<dbReference type="EMBL" id="ADKX01000008">
    <property type="protein sequence ID" value="EFW06099.1"/>
    <property type="molecule type" value="Genomic_DNA"/>
</dbReference>
<sequence length="209" mass="23318">MNDIFRSEVIIIEFVPFIGIFRDTKYKIGVNILRTIHYAVLNEMSCSQTIPQTILDVGCGNGAFTQAVSAKFPLSTITAIDTSISQLVSSANITFMKGSVEQLPLVSESFDLVIAVLSLHHWKEKNKGINEIYRVLKKGGRLIIGDPLLEDWMSHYILGVLMQVLDGGSFTDKKRVSEYLNMAGFEDISIRLIPNTMKSLYLITAKKAI</sequence>
<dbReference type="Proteomes" id="UP000003157">
    <property type="component" value="Unassembled WGS sequence"/>
</dbReference>
<dbReference type="HOGENOM" id="CLU_1313665_0_0_9"/>
<protein>
    <recommendedName>
        <fullName evidence="1">Methyltransferase type 11 domain-containing protein</fullName>
    </recommendedName>
</protein>